<dbReference type="GO" id="GO:0016020">
    <property type="term" value="C:membrane"/>
    <property type="evidence" value="ECO:0007669"/>
    <property type="project" value="InterPro"/>
</dbReference>
<dbReference type="Proteomes" id="UP000019763">
    <property type="component" value="Unassembled WGS sequence"/>
</dbReference>
<dbReference type="Pfam" id="PF13385">
    <property type="entry name" value="Laminin_G_3"/>
    <property type="match status" value="1"/>
</dbReference>
<keyword evidence="6" id="KW-1185">Reference proteome</keyword>
<feature type="domain" description="SRCR" evidence="3">
    <location>
        <begin position="433"/>
        <end position="578"/>
    </location>
</feature>
<keyword evidence="1" id="KW-1015">Disulfide bond</keyword>
<feature type="domain" description="LCCL" evidence="4">
    <location>
        <begin position="604"/>
        <end position="705"/>
    </location>
</feature>
<dbReference type="PANTHER" id="PTHR48071:SF18">
    <property type="entry name" value="DELETED IN MALIGNANT BRAIN TUMORS 1 PROTEIN-RELATED"/>
    <property type="match status" value="1"/>
</dbReference>
<dbReference type="GeneID" id="22910483"/>
<dbReference type="Gene3D" id="3.10.250.10">
    <property type="entry name" value="SRCR-like domain"/>
    <property type="match status" value="2"/>
</dbReference>
<sequence length="1572" mass="167345">MAVPKLGNVLSGSVSVEGRSCNSSWGCRTVTVSDGHRYWKLDCEGLVSKPGEQIDLVVSGVKPYTVTLMTDPVPEGEHVSQGYITFRLVGHDGTRTSDLSLASGTRTPGLSVSARFYGADVGQIDAINVTNHTPNDPWRFKYLTVNFDGGGAKFVGGPYVGTPFSKSVVFRNVYVTDDGSASADAAEVPVECHTRLADIVSGSVNLPLVVKTRCPAGCDSSPLSLVNGLSLHASTSSVCASAVADGTIGVSGGTVLLQLYPSDHRDLTSLYTKIGLLDIHAYRDDPTDDSTFYFTTARITSLDDLDSSIRIVDAFQTSSHTGRLELRESNGTWGSVCKQGETEQFGLEAAKVACQELGFLWGSLLTEQCSALSLCGPKTLPVVAGGITCKGVEDGVGKCAVQKPAHVCADHSEDVLVHCTDVPPNIRPSQSALRLIDSSGAPAVRGIGRLEMYVANQWTTICNDKWSSVNAGVACRDMGYTGVKDIVSLTTVASSLGTGPSKSRRAGAGRGGGRGKADLDEDMCASVMGSNYCGRTDQRIGVTEVACEGSELRLRDCALSAPEDVYCVHTEDVVVGCDGPGDPSGVGLFAADHAPKLRYIPLKPTQAIKCSDSFDSLFSKLEPLPGEMFVLRCPAGCTQSGQGSVIGSILYDWQSLVCLAAVHSGIIDDSGQVFAAVAGHGQFQFVGKEQNGLVSEEGAAADNSFYIVKMTADLTARMPLQTKDLSVLGGGGKSMLSDKFVLERENNKRTLTTDNVGDGGSTLGAQSAGPISFLQTGASGTAATGTAAASGMTSTKRSRQQVPVPLVAFCNEDTSVKFDGSSKAQVTMNELPGGQSLSSLYSFTVALRFKPDADANSGWRSIVSYSECDGFNIVLSPEGELVFEQLCSPLVVPTQIFPDPAKWSTVSVVYNHEYSALTILDGTKIVARESVGSNVFRWNSLLKLGESSTLEYEPFTGSISHVLIFNTALLDGKEDVSAIDMVNNRLGDICRRLQATQAVPNYSDVDYKLCISECAKSTNSRIRKKMSRIQLARAPAIPVECTSTLDNTVALSGKMNGMVEVLCPLNCFSNQTLGGSNTGVNELGGLLTSASKPDAFPGSYRICSAAAVLGFIPTEKTQRLQLSILPGKLNYLPSATSMSPQDSIELRNLASMKDIRSFTITALTEPQTIPCRATAEFLVFQPVGHARLLRCPKGCQGSKLDQKGPVPPPQSPLIESARTKDDSLFIDVLSYAPSFVQNDEETESAKGLLTIRDPSVPICELAVDLGLLTPTTASDVLVYVAAKTEASFISTPTDLQLPNLPTAQDWLASKRPAAASSDGSLITYSSVTDLMNEDILFGGSEHIHSRRPSEGLLSASFEHDGNTGVKTGVKTGVSTEWFDGQDVNGVFTSVDSEWTEARSPSRGYGILPLFSSIRCADSRIGDLPIGMNLSSKTADRSPVGENASGVMFLPESDLMENYHCDGASEISGRIATLPGYVKIPALGVVVSFNEEGCFIGKSAAHTREPEGDILPRRFQLQVSYERLQGSVEDGEGTMTPCYSHFDDLDDLKDLDEDPYSYKLYGSFQNVLIQRVQ</sequence>
<dbReference type="InterPro" id="IPR001190">
    <property type="entry name" value="SRCR"/>
</dbReference>
<dbReference type="RefSeq" id="XP_011128621.1">
    <property type="nucleotide sequence ID" value="XM_011130319.1"/>
</dbReference>
<dbReference type="InterPro" id="IPR036772">
    <property type="entry name" value="SRCR-like_dom_sf"/>
</dbReference>
<name>A0A023BDB4_GRENI</name>
<gene>
    <name evidence="5" type="ORF">GNI_005630</name>
</gene>
<dbReference type="EMBL" id="AFNH02000042">
    <property type="protein sequence ID" value="EZG88144.1"/>
    <property type="molecule type" value="Genomic_DNA"/>
</dbReference>
<feature type="domain" description="SRCR" evidence="3">
    <location>
        <begin position="309"/>
        <end position="420"/>
    </location>
</feature>
<evidence type="ECO:0000259" key="4">
    <source>
        <dbReference type="PROSITE" id="PS50820"/>
    </source>
</evidence>
<evidence type="ECO:0000259" key="3">
    <source>
        <dbReference type="PROSITE" id="PS50287"/>
    </source>
</evidence>
<evidence type="ECO:0000256" key="2">
    <source>
        <dbReference type="SAM" id="MobiDB-lite"/>
    </source>
</evidence>
<dbReference type="Pfam" id="PF00530">
    <property type="entry name" value="SRCR"/>
    <property type="match status" value="2"/>
</dbReference>
<dbReference type="InterPro" id="IPR004043">
    <property type="entry name" value="LCCL"/>
</dbReference>
<evidence type="ECO:0000256" key="1">
    <source>
        <dbReference type="ARBA" id="ARBA00023157"/>
    </source>
</evidence>
<dbReference type="PANTHER" id="PTHR48071">
    <property type="entry name" value="SRCR DOMAIN-CONTAINING PROTEIN"/>
    <property type="match status" value="1"/>
</dbReference>
<accession>A0A023BDB4</accession>
<comment type="caution">
    <text evidence="5">The sequence shown here is derived from an EMBL/GenBank/DDBJ whole genome shotgun (WGS) entry which is preliminary data.</text>
</comment>
<reference evidence="5" key="1">
    <citation type="submission" date="2013-12" db="EMBL/GenBank/DDBJ databases">
        <authorList>
            <person name="Omoto C.K."/>
            <person name="Sibley D."/>
            <person name="Venepally P."/>
            <person name="Hadjithomas M."/>
            <person name="Karamycheva S."/>
            <person name="Brunk B."/>
            <person name="Roos D."/>
            <person name="Caler E."/>
            <person name="Lorenzi H."/>
        </authorList>
    </citation>
    <scope>NUCLEOTIDE SEQUENCE</scope>
</reference>
<dbReference type="Gene3D" id="2.170.130.20">
    <property type="entry name" value="LCCL-like domain"/>
    <property type="match status" value="2"/>
</dbReference>
<keyword evidence="5" id="KW-0675">Receptor</keyword>
<feature type="domain" description="LCCL" evidence="4">
    <location>
        <begin position="186"/>
        <end position="255"/>
    </location>
</feature>
<dbReference type="Pfam" id="PF03815">
    <property type="entry name" value="LCCL"/>
    <property type="match status" value="2"/>
</dbReference>
<dbReference type="VEuPathDB" id="CryptoDB:GNI_005630"/>
<dbReference type="PRINTS" id="PR00258">
    <property type="entry name" value="SPERACTRCPTR"/>
</dbReference>
<organism evidence="5 6">
    <name type="scientific">Gregarina niphandrodes</name>
    <name type="common">Septate eugregarine</name>
    <dbReference type="NCBI Taxonomy" id="110365"/>
    <lineage>
        <taxon>Eukaryota</taxon>
        <taxon>Sar</taxon>
        <taxon>Alveolata</taxon>
        <taxon>Apicomplexa</taxon>
        <taxon>Conoidasida</taxon>
        <taxon>Gregarinasina</taxon>
        <taxon>Eugregarinorida</taxon>
        <taxon>Gregarinidae</taxon>
        <taxon>Gregarina</taxon>
    </lineage>
</organism>
<dbReference type="PROSITE" id="PS50287">
    <property type="entry name" value="SRCR_2"/>
    <property type="match status" value="2"/>
</dbReference>
<proteinExistence type="predicted"/>
<dbReference type="SUPFAM" id="SSF56487">
    <property type="entry name" value="SRCR-like"/>
    <property type="match status" value="2"/>
</dbReference>
<dbReference type="SUPFAM" id="SSF49899">
    <property type="entry name" value="Concanavalin A-like lectins/glucanases"/>
    <property type="match status" value="1"/>
</dbReference>
<dbReference type="SMART" id="SM00603">
    <property type="entry name" value="LCCL"/>
    <property type="match status" value="1"/>
</dbReference>
<evidence type="ECO:0000313" key="5">
    <source>
        <dbReference type="EMBL" id="EZG88144.1"/>
    </source>
</evidence>
<dbReference type="Gene3D" id="2.60.120.200">
    <property type="match status" value="1"/>
</dbReference>
<evidence type="ECO:0000313" key="6">
    <source>
        <dbReference type="Proteomes" id="UP000019763"/>
    </source>
</evidence>
<dbReference type="SUPFAM" id="SSF69848">
    <property type="entry name" value="LCCL domain"/>
    <property type="match status" value="2"/>
</dbReference>
<dbReference type="InterPro" id="IPR013320">
    <property type="entry name" value="ConA-like_dom_sf"/>
</dbReference>
<feature type="region of interest" description="Disordered" evidence="2">
    <location>
        <begin position="495"/>
        <end position="516"/>
    </location>
</feature>
<dbReference type="OrthoDB" id="536948at2759"/>
<protein>
    <submittedName>
        <fullName evidence="5">Scavenger receptor</fullName>
    </submittedName>
</protein>
<dbReference type="eggNOG" id="ENOG502SG76">
    <property type="taxonomic scope" value="Eukaryota"/>
</dbReference>
<dbReference type="InterPro" id="IPR036609">
    <property type="entry name" value="LCCL_sf"/>
</dbReference>
<dbReference type="SMART" id="SM00202">
    <property type="entry name" value="SR"/>
    <property type="match status" value="2"/>
</dbReference>
<dbReference type="PROSITE" id="PS50820">
    <property type="entry name" value="LCCL"/>
    <property type="match status" value="2"/>
</dbReference>